<sequence length="155" mass="17761">MIPSSWYLANQYFTGDFAKFNNWNESIYLSLCDELTREEIQALNLARERLGSANALFTSCLKSHHDEIVTLLETFKGYGTIPTDKRNTYVIYATIILCQYARGLYAHVLEDIQSSSEFKEYRQPSAGNASLALNALDFLMFVPDEINYWPFSDAN</sequence>
<proteinExistence type="predicted"/>
<accession>A0A5C7BRV0</accession>
<dbReference type="RefSeq" id="WP_147882656.1">
    <property type="nucleotide sequence ID" value="NZ_JVEJ01000357.1"/>
</dbReference>
<reference evidence="1 2" key="1">
    <citation type="submission" date="2019-07" db="EMBL/GenBank/DDBJ databases">
        <title>Serratia strains were isolated from fresh produce.</title>
        <authorList>
            <person name="Cho G.-S."/>
            <person name="Stein M."/>
            <person name="Lee W."/>
            <person name="Suh S.H."/>
            <person name="Franz C.M.A.P."/>
        </authorList>
    </citation>
    <scope>NUCLEOTIDE SEQUENCE [LARGE SCALE GENOMIC DNA]</scope>
    <source>
        <strain evidence="1 2">S16</strain>
    </source>
</reference>
<evidence type="ECO:0000313" key="2">
    <source>
        <dbReference type="Proteomes" id="UP000321126"/>
    </source>
</evidence>
<dbReference type="AlphaFoldDB" id="A0A5C7BRV0"/>
<dbReference type="Proteomes" id="UP000321126">
    <property type="component" value="Unassembled WGS sequence"/>
</dbReference>
<protein>
    <submittedName>
        <fullName evidence="1">Uncharacterized protein</fullName>
    </submittedName>
</protein>
<gene>
    <name evidence="1" type="ORF">FOT62_22645</name>
</gene>
<name>A0A5C7BRV0_SERMA</name>
<comment type="caution">
    <text evidence="1">The sequence shown here is derived from an EMBL/GenBank/DDBJ whole genome shotgun (WGS) entry which is preliminary data.</text>
</comment>
<dbReference type="EMBL" id="VOUQ01000019">
    <property type="protein sequence ID" value="TXE27121.1"/>
    <property type="molecule type" value="Genomic_DNA"/>
</dbReference>
<organism evidence="1 2">
    <name type="scientific">Serratia marcescens</name>
    <dbReference type="NCBI Taxonomy" id="615"/>
    <lineage>
        <taxon>Bacteria</taxon>
        <taxon>Pseudomonadati</taxon>
        <taxon>Pseudomonadota</taxon>
        <taxon>Gammaproteobacteria</taxon>
        <taxon>Enterobacterales</taxon>
        <taxon>Yersiniaceae</taxon>
        <taxon>Serratia</taxon>
    </lineage>
</organism>
<evidence type="ECO:0000313" key="1">
    <source>
        <dbReference type="EMBL" id="TXE27121.1"/>
    </source>
</evidence>